<protein>
    <recommendedName>
        <fullName evidence="5">Pilus assembly protein PilO</fullName>
    </recommendedName>
</protein>
<evidence type="ECO:0000256" key="1">
    <source>
        <dbReference type="SAM" id="Coils"/>
    </source>
</evidence>
<keyword evidence="2" id="KW-1133">Transmembrane helix</keyword>
<evidence type="ECO:0000313" key="4">
    <source>
        <dbReference type="Proteomes" id="UP000177947"/>
    </source>
</evidence>
<dbReference type="GO" id="GO:0043107">
    <property type="term" value="P:type IV pilus-dependent motility"/>
    <property type="evidence" value="ECO:0007669"/>
    <property type="project" value="InterPro"/>
</dbReference>
<dbReference type="AlphaFoldDB" id="A0A1F5C7N5"/>
<evidence type="ECO:0000256" key="2">
    <source>
        <dbReference type="SAM" id="Phobius"/>
    </source>
</evidence>
<dbReference type="Pfam" id="PF04350">
    <property type="entry name" value="PilO"/>
    <property type="match status" value="1"/>
</dbReference>
<comment type="caution">
    <text evidence="3">The sequence shown here is derived from an EMBL/GenBank/DDBJ whole genome shotgun (WGS) entry which is preliminary data.</text>
</comment>
<dbReference type="EMBL" id="MEYQ01000027">
    <property type="protein sequence ID" value="OGD38860.1"/>
    <property type="molecule type" value="Genomic_DNA"/>
</dbReference>
<dbReference type="Gene3D" id="3.30.70.60">
    <property type="match status" value="1"/>
</dbReference>
<evidence type="ECO:0008006" key="5">
    <source>
        <dbReference type="Google" id="ProtNLM"/>
    </source>
</evidence>
<proteinExistence type="predicted"/>
<keyword evidence="1" id="KW-0175">Coiled coil</keyword>
<name>A0A1F5C7N5_9BACT</name>
<dbReference type="InterPro" id="IPR007445">
    <property type="entry name" value="PilO"/>
</dbReference>
<dbReference type="InterPro" id="IPR014717">
    <property type="entry name" value="Transl_elong_EF1B/ribsomal_bS6"/>
</dbReference>
<feature type="transmembrane region" description="Helical" evidence="2">
    <location>
        <begin position="6"/>
        <end position="27"/>
    </location>
</feature>
<gene>
    <name evidence="3" type="ORF">A2907_00645</name>
</gene>
<feature type="coiled-coil region" evidence="1">
    <location>
        <begin position="30"/>
        <end position="74"/>
    </location>
</feature>
<dbReference type="GO" id="GO:0043683">
    <property type="term" value="P:type IV pilus assembly"/>
    <property type="evidence" value="ECO:0007669"/>
    <property type="project" value="InterPro"/>
</dbReference>
<accession>A0A1F5C7N5</accession>
<organism evidence="3 4">
    <name type="scientific">Candidatus Azambacteria bacterium RIFCSPLOWO2_01_FULL_37_9</name>
    <dbReference type="NCBI Taxonomy" id="1797297"/>
    <lineage>
        <taxon>Bacteria</taxon>
        <taxon>Candidatus Azamiibacteriota</taxon>
    </lineage>
</organism>
<sequence length="183" mass="20514">MLRLSLTSIFIFSVGVALIFVFVLPAWNNIDNLITAKEEKQKELVELESIVAHIDELSEQYKKAQDDLEKISLVIPSNPQLPEILIQLEEMVKRNGIIIGDIKFSQEQESLKGEKSASNGIKVVKINIEAEGNYLNLKKLLEDIEVNIRLMNADSISFSRSGANQDTIKFTIGITSYYLATGN</sequence>
<keyword evidence="2" id="KW-0472">Membrane</keyword>
<evidence type="ECO:0000313" key="3">
    <source>
        <dbReference type="EMBL" id="OGD38860.1"/>
    </source>
</evidence>
<keyword evidence="2" id="KW-0812">Transmembrane</keyword>
<reference evidence="3 4" key="1">
    <citation type="journal article" date="2016" name="Nat. Commun.">
        <title>Thousands of microbial genomes shed light on interconnected biogeochemical processes in an aquifer system.</title>
        <authorList>
            <person name="Anantharaman K."/>
            <person name="Brown C.T."/>
            <person name="Hug L.A."/>
            <person name="Sharon I."/>
            <person name="Castelle C.J."/>
            <person name="Probst A.J."/>
            <person name="Thomas B.C."/>
            <person name="Singh A."/>
            <person name="Wilkins M.J."/>
            <person name="Karaoz U."/>
            <person name="Brodie E.L."/>
            <person name="Williams K.H."/>
            <person name="Hubbard S.S."/>
            <person name="Banfield J.F."/>
        </authorList>
    </citation>
    <scope>NUCLEOTIDE SEQUENCE [LARGE SCALE GENOMIC DNA]</scope>
</reference>
<dbReference type="Proteomes" id="UP000177947">
    <property type="component" value="Unassembled WGS sequence"/>
</dbReference>